<dbReference type="EMBL" id="MHOJ01000029">
    <property type="protein sequence ID" value="OGZ62023.1"/>
    <property type="molecule type" value="Genomic_DNA"/>
</dbReference>
<dbReference type="InterPro" id="IPR036597">
    <property type="entry name" value="Fido-like_dom_sf"/>
</dbReference>
<comment type="caution">
    <text evidence="4">The sequence shown here is derived from an EMBL/GenBank/DDBJ whole genome shotgun (WGS) entry which is preliminary data.</text>
</comment>
<organism evidence="4 5">
    <name type="scientific">Candidatus Spechtbacteria bacterium RIFCSPLOWO2_02_FULL_38_8</name>
    <dbReference type="NCBI Taxonomy" id="1802164"/>
    <lineage>
        <taxon>Bacteria</taxon>
        <taxon>Candidatus Spechtiibacteriota</taxon>
    </lineage>
</organism>
<dbReference type="InterPro" id="IPR003812">
    <property type="entry name" value="Fido"/>
</dbReference>
<dbReference type="GO" id="GO:0005524">
    <property type="term" value="F:ATP binding"/>
    <property type="evidence" value="ECO:0007669"/>
    <property type="project" value="UniProtKB-KW"/>
</dbReference>
<dbReference type="AlphaFoldDB" id="A0A1G2HHV3"/>
<keyword evidence="1" id="KW-0067">ATP-binding</keyword>
<dbReference type="SUPFAM" id="SSF140931">
    <property type="entry name" value="Fic-like"/>
    <property type="match status" value="1"/>
</dbReference>
<dbReference type="Gene3D" id="1.10.3290.10">
    <property type="entry name" value="Fido-like domain"/>
    <property type="match status" value="1"/>
</dbReference>
<dbReference type="PANTHER" id="PTHR13504">
    <property type="entry name" value="FIDO DOMAIN-CONTAINING PROTEIN DDB_G0283145"/>
    <property type="match status" value="1"/>
</dbReference>
<name>A0A1G2HHV3_9BACT</name>
<dbReference type="PANTHER" id="PTHR13504:SF38">
    <property type="entry name" value="FIDO DOMAIN-CONTAINING PROTEIN"/>
    <property type="match status" value="1"/>
</dbReference>
<dbReference type="PROSITE" id="PS51459">
    <property type="entry name" value="FIDO"/>
    <property type="match status" value="1"/>
</dbReference>
<evidence type="ECO:0000259" key="3">
    <source>
        <dbReference type="PROSITE" id="PS51459"/>
    </source>
</evidence>
<dbReference type="InterPro" id="IPR040198">
    <property type="entry name" value="Fido_containing"/>
</dbReference>
<evidence type="ECO:0000313" key="5">
    <source>
        <dbReference type="Proteomes" id="UP000178509"/>
    </source>
</evidence>
<proteinExistence type="predicted"/>
<dbReference type="STRING" id="1802164.A3H51_02375"/>
<evidence type="ECO:0000313" key="4">
    <source>
        <dbReference type="EMBL" id="OGZ62023.1"/>
    </source>
</evidence>
<feature type="site" description="Important for autoinhibition of adenylyltransferase activity" evidence="2">
    <location>
        <position position="160"/>
    </location>
</feature>
<accession>A0A1G2HHV3</accession>
<sequence length="444" mass="51631">MSNKPLPLVFQPIVDILKRSGHGLKISDIEAELPSSIARRTLQRYLTQLGTQKIVKIHGIKSARKYFLSSQEFHIKLSKAAQHLKSLMEKPIAQRKPVAYNTEFLFSYIPNKTFYLTEKMRVYLFEIGKRFQQKLEPGTFAKRILHRLLIDLSWNSSRLEGNTYSLLETEKLIEYGAEAEGKDALEAQMIVNHKEAIEFMVEQISLGINKYMVYNIHALLSQNLLANSRACGQLRQIIVGIGNSVYHPLEIPQVIAECFEAIIDKAQKINDPFEQAFFLMVHLPYLQPFEDVNKRVSRLAVNIPLMQHNLSPLSFIDVPKKDYISSLLAVYELNKIEYLRDVFMWAYERSSQHYQLTYNTLGEPNLVALRYRTTLHELIKQVVSQNLQGKNILQFVENWAKERVETKHQKEFTLYVEREIAGLHEGNIAIYRISPEMFSKWRIK</sequence>
<feature type="binding site" evidence="1">
    <location>
        <begin position="291"/>
        <end position="298"/>
    </location>
    <ligand>
        <name>ATP</name>
        <dbReference type="ChEBI" id="CHEBI:30616"/>
    </ligand>
</feature>
<protein>
    <recommendedName>
        <fullName evidence="3">Fido domain-containing protein</fullName>
    </recommendedName>
</protein>
<gene>
    <name evidence="4" type="ORF">A3H51_02375</name>
</gene>
<dbReference type="Pfam" id="PF02661">
    <property type="entry name" value="Fic"/>
    <property type="match status" value="1"/>
</dbReference>
<evidence type="ECO:0000256" key="1">
    <source>
        <dbReference type="PIRSR" id="PIRSR640198-2"/>
    </source>
</evidence>
<dbReference type="Proteomes" id="UP000178509">
    <property type="component" value="Unassembled WGS sequence"/>
</dbReference>
<feature type="domain" description="Fido" evidence="3">
    <location>
        <begin position="208"/>
        <end position="348"/>
    </location>
</feature>
<evidence type="ECO:0000256" key="2">
    <source>
        <dbReference type="PIRSR" id="PIRSR640198-3"/>
    </source>
</evidence>
<keyword evidence="1" id="KW-0547">Nucleotide-binding</keyword>
<reference evidence="4 5" key="1">
    <citation type="journal article" date="2016" name="Nat. Commun.">
        <title>Thousands of microbial genomes shed light on interconnected biogeochemical processes in an aquifer system.</title>
        <authorList>
            <person name="Anantharaman K."/>
            <person name="Brown C.T."/>
            <person name="Hug L.A."/>
            <person name="Sharon I."/>
            <person name="Castelle C.J."/>
            <person name="Probst A.J."/>
            <person name="Thomas B.C."/>
            <person name="Singh A."/>
            <person name="Wilkins M.J."/>
            <person name="Karaoz U."/>
            <person name="Brodie E.L."/>
            <person name="Williams K.H."/>
            <person name="Hubbard S.S."/>
            <person name="Banfield J.F."/>
        </authorList>
    </citation>
    <scope>NUCLEOTIDE SEQUENCE [LARGE SCALE GENOMIC DNA]</scope>
</reference>